<dbReference type="EMBL" id="JAGTJQ010000002">
    <property type="protein sequence ID" value="KAH7037409.1"/>
    <property type="molecule type" value="Genomic_DNA"/>
</dbReference>
<dbReference type="Proteomes" id="UP000756346">
    <property type="component" value="Unassembled WGS sequence"/>
</dbReference>
<reference evidence="2" key="1">
    <citation type="journal article" date="2021" name="Nat. Commun.">
        <title>Genetic determinants of endophytism in the Arabidopsis root mycobiome.</title>
        <authorList>
            <person name="Mesny F."/>
            <person name="Miyauchi S."/>
            <person name="Thiergart T."/>
            <person name="Pickel B."/>
            <person name="Atanasova L."/>
            <person name="Karlsson M."/>
            <person name="Huettel B."/>
            <person name="Barry K.W."/>
            <person name="Haridas S."/>
            <person name="Chen C."/>
            <person name="Bauer D."/>
            <person name="Andreopoulos W."/>
            <person name="Pangilinan J."/>
            <person name="LaButti K."/>
            <person name="Riley R."/>
            <person name="Lipzen A."/>
            <person name="Clum A."/>
            <person name="Drula E."/>
            <person name="Henrissat B."/>
            <person name="Kohler A."/>
            <person name="Grigoriev I.V."/>
            <person name="Martin F.M."/>
            <person name="Hacquard S."/>
        </authorList>
    </citation>
    <scope>NUCLEOTIDE SEQUENCE</scope>
    <source>
        <strain evidence="2">MPI-CAGE-CH-0230</strain>
    </source>
</reference>
<evidence type="ECO:0000313" key="2">
    <source>
        <dbReference type="EMBL" id="KAH7037409.1"/>
    </source>
</evidence>
<gene>
    <name evidence="2" type="ORF">B0I36DRAFT_65614</name>
</gene>
<dbReference type="RefSeq" id="XP_046016530.1">
    <property type="nucleotide sequence ID" value="XM_046163168.1"/>
</dbReference>
<comment type="caution">
    <text evidence="2">The sequence shown here is derived from an EMBL/GenBank/DDBJ whole genome shotgun (WGS) entry which is preliminary data.</text>
</comment>
<keyword evidence="3" id="KW-1185">Reference proteome</keyword>
<feature type="compositionally biased region" description="Polar residues" evidence="1">
    <location>
        <begin position="123"/>
        <end position="132"/>
    </location>
</feature>
<dbReference type="AlphaFoldDB" id="A0A9P9BUF1"/>
<feature type="region of interest" description="Disordered" evidence="1">
    <location>
        <begin position="105"/>
        <end position="132"/>
    </location>
</feature>
<evidence type="ECO:0000256" key="1">
    <source>
        <dbReference type="SAM" id="MobiDB-lite"/>
    </source>
</evidence>
<proteinExistence type="predicted"/>
<organism evidence="2 3">
    <name type="scientific">Microdochium trichocladiopsis</name>
    <dbReference type="NCBI Taxonomy" id="1682393"/>
    <lineage>
        <taxon>Eukaryota</taxon>
        <taxon>Fungi</taxon>
        <taxon>Dikarya</taxon>
        <taxon>Ascomycota</taxon>
        <taxon>Pezizomycotina</taxon>
        <taxon>Sordariomycetes</taxon>
        <taxon>Xylariomycetidae</taxon>
        <taxon>Xylariales</taxon>
        <taxon>Microdochiaceae</taxon>
        <taxon>Microdochium</taxon>
    </lineage>
</organism>
<evidence type="ECO:0000313" key="3">
    <source>
        <dbReference type="Proteomes" id="UP000756346"/>
    </source>
</evidence>
<name>A0A9P9BUF1_9PEZI</name>
<sequence>MDGPSEYCCVQAFCAARRRTRSTTRPRATHGSASCPTCCILWVSYQLTTGSHVTAVCGWDGHDNGLHGRELVGWLTSRAVAGGVAGIAGGVWTPWCLVVAGQRRNPWEDSSSAPRARAAGVAENTTSPHSIPLQGWTTAISLNSARKHRSRVTRAGV</sequence>
<dbReference type="GeneID" id="70192714"/>
<protein>
    <submittedName>
        <fullName evidence="2">Uncharacterized protein</fullName>
    </submittedName>
</protein>
<accession>A0A9P9BUF1</accession>